<keyword evidence="2" id="KW-1133">Transmembrane helix</keyword>
<reference evidence="3 4" key="1">
    <citation type="submission" date="2020-05" db="EMBL/GenBank/DDBJ databases">
        <title>Distinct polysaccharide utilization as determinants for interspecies competition between intestinal Prevotella spp.</title>
        <authorList>
            <person name="Galvez E.J.C."/>
            <person name="Iljazovic A."/>
            <person name="Strowig T."/>
        </authorList>
    </citation>
    <scope>NUCLEOTIDE SEQUENCE [LARGE SCALE GENOMIC DNA]</scope>
    <source>
        <strain evidence="3 4">PMUR</strain>
    </source>
</reference>
<dbReference type="Proteomes" id="UP000714420">
    <property type="component" value="Unassembled WGS sequence"/>
</dbReference>
<keyword evidence="2" id="KW-0812">Transmembrane</keyword>
<keyword evidence="2" id="KW-0472">Membrane</keyword>
<gene>
    <name evidence="3" type="ORF">HPS56_05950</name>
</gene>
<feature type="region of interest" description="Disordered" evidence="1">
    <location>
        <begin position="45"/>
        <end position="75"/>
    </location>
</feature>
<dbReference type="Pfam" id="PF16118">
    <property type="entry name" value="DUF4834"/>
    <property type="match status" value="1"/>
</dbReference>
<proteinExistence type="predicted"/>
<evidence type="ECO:0000256" key="2">
    <source>
        <dbReference type="SAM" id="Phobius"/>
    </source>
</evidence>
<evidence type="ECO:0000313" key="4">
    <source>
        <dbReference type="Proteomes" id="UP000714420"/>
    </source>
</evidence>
<keyword evidence="4" id="KW-1185">Reference proteome</keyword>
<evidence type="ECO:0000256" key="1">
    <source>
        <dbReference type="SAM" id="MobiDB-lite"/>
    </source>
</evidence>
<dbReference type="EMBL" id="JABKKF010000004">
    <property type="protein sequence ID" value="NPD91898.1"/>
    <property type="molecule type" value="Genomic_DNA"/>
</dbReference>
<dbReference type="RefSeq" id="WP_172275244.1">
    <property type="nucleotide sequence ID" value="NZ_CASGMU010000003.1"/>
</dbReference>
<name>A0ABX2AL23_9BACT</name>
<sequence>MLKGLLFLLVIFIVIIAVVMVIVFSLIFKGIRMFRKMTHGNPGSPFTSEGFGHDSRNSQDKASWTTGNGETLIDTRDTKHAGRKIFSADDGEYVDFKEN</sequence>
<accession>A0ABX2AL23</accession>
<evidence type="ECO:0000313" key="3">
    <source>
        <dbReference type="EMBL" id="NPD91898.1"/>
    </source>
</evidence>
<feature type="compositionally biased region" description="Polar residues" evidence="1">
    <location>
        <begin position="60"/>
        <end position="69"/>
    </location>
</feature>
<comment type="caution">
    <text evidence="3">The sequence shown here is derived from an EMBL/GenBank/DDBJ whole genome shotgun (WGS) entry which is preliminary data.</text>
</comment>
<dbReference type="InterPro" id="IPR032272">
    <property type="entry name" value="DUF4834"/>
</dbReference>
<protein>
    <submittedName>
        <fullName evidence="3">DUF4834 family protein</fullName>
    </submittedName>
</protein>
<feature type="transmembrane region" description="Helical" evidence="2">
    <location>
        <begin position="6"/>
        <end position="28"/>
    </location>
</feature>
<organism evidence="3 4">
    <name type="scientific">Xylanibacter muris</name>
    <dbReference type="NCBI Taxonomy" id="2736290"/>
    <lineage>
        <taxon>Bacteria</taxon>
        <taxon>Pseudomonadati</taxon>
        <taxon>Bacteroidota</taxon>
        <taxon>Bacteroidia</taxon>
        <taxon>Bacteroidales</taxon>
        <taxon>Prevotellaceae</taxon>
        <taxon>Xylanibacter</taxon>
    </lineage>
</organism>